<evidence type="ECO:0008006" key="5">
    <source>
        <dbReference type="Google" id="ProtNLM"/>
    </source>
</evidence>
<evidence type="ECO:0000313" key="3">
    <source>
        <dbReference type="EMBL" id="EIM62328.1"/>
    </source>
</evidence>
<feature type="domain" description="DUF2520" evidence="2">
    <location>
        <begin position="149"/>
        <end position="275"/>
    </location>
</feature>
<keyword evidence="4" id="KW-1185">Reference proteome</keyword>
<dbReference type="Gene3D" id="3.40.50.720">
    <property type="entry name" value="NAD(P)-binding Rossmann-like Domain"/>
    <property type="match status" value="1"/>
</dbReference>
<dbReference type="AlphaFoldDB" id="I5AYL5"/>
<dbReference type="PANTHER" id="PTHR40459:SF1">
    <property type="entry name" value="CONSERVED HYPOTHETICAL ALANINE AND LEUCINE RICH PROTEIN"/>
    <property type="match status" value="1"/>
</dbReference>
<dbReference type="SUPFAM" id="SSF48179">
    <property type="entry name" value="6-phosphogluconate dehydrogenase C-terminal domain-like"/>
    <property type="match status" value="1"/>
</dbReference>
<gene>
    <name evidence="3" type="ORF">DespoDRAFT_00297</name>
</gene>
<evidence type="ECO:0000259" key="1">
    <source>
        <dbReference type="Pfam" id="PF10727"/>
    </source>
</evidence>
<accession>I5AYL5</accession>
<dbReference type="InterPro" id="IPR036291">
    <property type="entry name" value="NAD(P)-bd_dom_sf"/>
</dbReference>
<dbReference type="STRING" id="879212.DespoDRAFT_00297"/>
<dbReference type="Pfam" id="PF10727">
    <property type="entry name" value="Rossmann-like"/>
    <property type="match status" value="1"/>
</dbReference>
<protein>
    <recommendedName>
        <fullName evidence="5">DUF2520 domain-containing protein</fullName>
    </recommendedName>
</protein>
<dbReference type="eggNOG" id="COG5495">
    <property type="taxonomic scope" value="Bacteria"/>
</dbReference>
<name>I5AYL5_9BACT</name>
<dbReference type="Proteomes" id="UP000005778">
    <property type="component" value="Chromosome"/>
</dbReference>
<dbReference type="HOGENOM" id="CLU_055635_1_0_7"/>
<proteinExistence type="predicted"/>
<feature type="domain" description="Putative oxidoreductase/dehydrogenase Rossmann-like" evidence="1">
    <location>
        <begin position="4"/>
        <end position="129"/>
    </location>
</feature>
<dbReference type="Pfam" id="PF10728">
    <property type="entry name" value="DUF2520"/>
    <property type="match status" value="1"/>
</dbReference>
<organism evidence="3 4">
    <name type="scientific">Desulfobacter postgatei 2ac9</name>
    <dbReference type="NCBI Taxonomy" id="879212"/>
    <lineage>
        <taxon>Bacteria</taxon>
        <taxon>Pseudomonadati</taxon>
        <taxon>Thermodesulfobacteriota</taxon>
        <taxon>Desulfobacteria</taxon>
        <taxon>Desulfobacterales</taxon>
        <taxon>Desulfobacteraceae</taxon>
        <taxon>Desulfobacter</taxon>
    </lineage>
</organism>
<dbReference type="Gene3D" id="1.10.1040.20">
    <property type="entry name" value="ProC-like, C-terminal domain"/>
    <property type="match status" value="1"/>
</dbReference>
<dbReference type="InterPro" id="IPR019665">
    <property type="entry name" value="OxRdtase/DH_put_Rossmann_dom"/>
</dbReference>
<sequence>MNINKNMNTSKRKFSVIGCGRVGICLAAFLFKKEYEPAGFFSRSRTSAQAARAAAGCGTVFDTAADCARAGDIVFVTTPDGLIETICGDLVQQKALGPQTLVFHLSGAHSSEILAPAKQAGAIVGSIHPLQSFTPYEPGQANPFEGINISVEGDPDAVSQGKDIASALGARAFAIPTESKTLYHASAVVASNYLVTLVRFALTLLMETGLKEDVAFEILSPLIQGTLFNIGSKGCTRALTGPVVRGDHETVFRHLADIDEKTPQFSTLYRLLGAHTLDIAKAGEGLPEEAEEILSKLFEM</sequence>
<reference evidence="3 4" key="1">
    <citation type="submission" date="2011-09" db="EMBL/GenBank/DDBJ databases">
        <authorList>
            <consortium name="US DOE Joint Genome Institute (JGI-PGF)"/>
            <person name="Lucas S."/>
            <person name="Han J."/>
            <person name="Lapidus A."/>
            <person name="Cheng J.-F."/>
            <person name="Goodwin L."/>
            <person name="Pitluck S."/>
            <person name="Peters L."/>
            <person name="Land M.L."/>
            <person name="Hauser L."/>
            <person name="Orellana R."/>
            <person name="Lovley D."/>
            <person name="Woyke T.J."/>
        </authorList>
    </citation>
    <scope>NUCLEOTIDE SEQUENCE [LARGE SCALE GENOMIC DNA]</scope>
    <source>
        <strain evidence="3 4">2ac9</strain>
    </source>
</reference>
<dbReference type="EMBL" id="CM001488">
    <property type="protein sequence ID" value="EIM62328.1"/>
    <property type="molecule type" value="Genomic_DNA"/>
</dbReference>
<dbReference type="SUPFAM" id="SSF51735">
    <property type="entry name" value="NAD(P)-binding Rossmann-fold domains"/>
    <property type="match status" value="1"/>
</dbReference>
<evidence type="ECO:0000313" key="4">
    <source>
        <dbReference type="Proteomes" id="UP000005778"/>
    </source>
</evidence>
<dbReference type="InterPro" id="IPR037108">
    <property type="entry name" value="TM1727-like_C_sf"/>
</dbReference>
<dbReference type="InterPro" id="IPR008927">
    <property type="entry name" value="6-PGluconate_DH-like_C_sf"/>
</dbReference>
<dbReference type="InterPro" id="IPR018931">
    <property type="entry name" value="DUF2520"/>
</dbReference>
<dbReference type="PANTHER" id="PTHR40459">
    <property type="entry name" value="CONSERVED HYPOTHETICAL ALANINE AND LEUCINE RICH PROTEIN"/>
    <property type="match status" value="1"/>
</dbReference>
<evidence type="ECO:0000259" key="2">
    <source>
        <dbReference type="Pfam" id="PF10728"/>
    </source>
</evidence>
<reference evidence="3 4" key="2">
    <citation type="submission" date="2012-02" db="EMBL/GenBank/DDBJ databases">
        <title>Improved High-Quality Draft sequence of Desulfobacter postgatei 2ac9.</title>
        <authorList>
            <consortium name="US DOE Joint Genome Institute"/>
            <person name="Lucas S."/>
            <person name="Han J."/>
            <person name="Lapidus A."/>
            <person name="Cheng J.-F."/>
            <person name="Goodwin L."/>
            <person name="Pitluck S."/>
            <person name="Peters L."/>
            <person name="Ovchinnikova G."/>
            <person name="Held B."/>
            <person name="Detter J.C."/>
            <person name="Han C."/>
            <person name="Tapia R."/>
            <person name="Land M."/>
            <person name="Hauser L."/>
            <person name="Kyrpides N."/>
            <person name="Ivanova N."/>
            <person name="Pagani I."/>
            <person name="Orellana R."/>
            <person name="Lovley D."/>
            <person name="Woyke T."/>
        </authorList>
    </citation>
    <scope>NUCLEOTIDE SEQUENCE [LARGE SCALE GENOMIC DNA]</scope>
    <source>
        <strain evidence="3 4">2ac9</strain>
    </source>
</reference>